<keyword evidence="3" id="KW-1185">Reference proteome</keyword>
<feature type="compositionally biased region" description="Basic residues" evidence="1">
    <location>
        <begin position="117"/>
        <end position="130"/>
    </location>
</feature>
<evidence type="ECO:0000313" key="3">
    <source>
        <dbReference type="Proteomes" id="UP000325563"/>
    </source>
</evidence>
<feature type="compositionally biased region" description="Basic and acidic residues" evidence="1">
    <location>
        <begin position="21"/>
        <end position="31"/>
    </location>
</feature>
<protein>
    <submittedName>
        <fullName evidence="2">Uncharacterized protein</fullName>
    </submittedName>
</protein>
<dbReference type="InterPro" id="IPR007434">
    <property type="entry name" value="FemAB-like"/>
</dbReference>
<feature type="compositionally biased region" description="Basic and acidic residues" evidence="1">
    <location>
        <begin position="66"/>
        <end position="75"/>
    </location>
</feature>
<feature type="compositionally biased region" description="Basic and acidic residues" evidence="1">
    <location>
        <begin position="488"/>
        <end position="498"/>
    </location>
</feature>
<feature type="region of interest" description="Disordered" evidence="1">
    <location>
        <begin position="478"/>
        <end position="498"/>
    </location>
</feature>
<dbReference type="Proteomes" id="UP000325563">
    <property type="component" value="Chromosome"/>
</dbReference>
<dbReference type="KEGG" id="svn:CP980_04800"/>
<evidence type="ECO:0000313" key="2">
    <source>
        <dbReference type="EMBL" id="QEV44477.1"/>
    </source>
</evidence>
<dbReference type="InterPro" id="IPR016181">
    <property type="entry name" value="Acyl_CoA_acyltransferase"/>
</dbReference>
<proteinExistence type="predicted"/>
<feature type="region of interest" description="Disordered" evidence="1">
    <location>
        <begin position="1"/>
        <end position="143"/>
    </location>
</feature>
<name>A0A5J6IZQ0_STRVI</name>
<gene>
    <name evidence="2" type="ORF">CP980_04800</name>
</gene>
<evidence type="ECO:0000256" key="1">
    <source>
        <dbReference type="SAM" id="MobiDB-lite"/>
    </source>
</evidence>
<sequence length="498" mass="54433">MFDGRHRAPGAQGAPARRGRRIPDHGRRDGGVRAPRAARCPRRHRLGGPHRGDRPVQRGGDPPRPGAERAVREPHSPGGRRLHAGPVPVLVGRRHGRGSRPVHRAAGSRSAPAVGCRSRRLPARRTRRARPQSPQPPPPEESPLITSVIESVHEVPAAEWEHLARPAGLYLSHRWLAGEEEDPTATCAYALVRDPDGVLLAAAPLYLVRDEPNDGYRPEAVLPPHLRPRVIAGARRGYHNTPLTAPGLDSGRRDACLALLQGAVRAFADRHGTTHWWPYLTTTAATRLAPLYPDPALHLEDDALIPLPGTGIDDYISSLPSQRRVGVRRERRLFAAAGPVVRRQVLADCFEEAAVLLAGHQQDHGHDRDGVGAMTGLLKRQAAAMGSEARVVAAYDGSRMTGFCLYYHYGTTTWIRAVALDRDHPTPHLYFNLMYYLPVEDAYAHGTTALHAGMTTVEAKRRRGARVSGLYALVDQQAAGPGAPRVRTPRDRRPLPSA</sequence>
<dbReference type="SUPFAM" id="SSF55729">
    <property type="entry name" value="Acyl-CoA N-acyltransferases (Nat)"/>
    <property type="match status" value="1"/>
</dbReference>
<accession>A0A5J6IZQ0</accession>
<organism evidence="2 3">
    <name type="scientific">Streptomyces vinaceus</name>
    <dbReference type="NCBI Taxonomy" id="1960"/>
    <lineage>
        <taxon>Bacteria</taxon>
        <taxon>Bacillati</taxon>
        <taxon>Actinomycetota</taxon>
        <taxon>Actinomycetes</taxon>
        <taxon>Kitasatosporales</taxon>
        <taxon>Streptomycetaceae</taxon>
        <taxon>Streptomyces</taxon>
    </lineage>
</organism>
<feature type="compositionally biased region" description="Basic residues" evidence="1">
    <location>
        <begin position="39"/>
        <end position="48"/>
    </location>
</feature>
<dbReference type="EMBL" id="CP023692">
    <property type="protein sequence ID" value="QEV44477.1"/>
    <property type="molecule type" value="Genomic_DNA"/>
</dbReference>
<dbReference type="AlphaFoldDB" id="A0A5J6IZQ0"/>
<dbReference type="Pfam" id="PF04339">
    <property type="entry name" value="FemAB_like"/>
    <property type="match status" value="1"/>
</dbReference>
<reference evidence="2 3" key="1">
    <citation type="submission" date="2017-09" db="EMBL/GenBank/DDBJ databases">
        <authorList>
            <person name="Lee N."/>
            <person name="Cho B.-K."/>
        </authorList>
    </citation>
    <scope>NUCLEOTIDE SEQUENCE [LARGE SCALE GENOMIC DNA]</scope>
    <source>
        <strain evidence="2 3">ATCC 27476</strain>
    </source>
</reference>
<feature type="compositionally biased region" description="Basic residues" evidence="1">
    <location>
        <begin position="92"/>
        <end position="103"/>
    </location>
</feature>